<dbReference type="PANTHER" id="PTHR13062:SF9">
    <property type="entry name" value="MICROBIAL COLLAGENASE"/>
    <property type="match status" value="1"/>
</dbReference>
<evidence type="ECO:0000313" key="18">
    <source>
        <dbReference type="Proteomes" id="UP000613768"/>
    </source>
</evidence>
<dbReference type="AlphaFoldDB" id="A0AAW3ZL92"/>
<dbReference type="GO" id="GO:0008270">
    <property type="term" value="F:zinc ion binding"/>
    <property type="evidence" value="ECO:0007669"/>
    <property type="project" value="InterPro"/>
</dbReference>
<evidence type="ECO:0000256" key="14">
    <source>
        <dbReference type="SAM" id="MobiDB-lite"/>
    </source>
</evidence>
<keyword evidence="8 15" id="KW-0732">Signal</keyword>
<dbReference type="RefSeq" id="WP_192028426.1">
    <property type="nucleotide sequence ID" value="NZ_JACYTR010000006.1"/>
</dbReference>
<feature type="chain" id="PRO_5043834345" description="microbial collagenase" evidence="15">
    <location>
        <begin position="34"/>
        <end position="681"/>
    </location>
</feature>
<evidence type="ECO:0000259" key="16">
    <source>
        <dbReference type="Pfam" id="PF08453"/>
    </source>
</evidence>
<evidence type="ECO:0000256" key="4">
    <source>
        <dbReference type="ARBA" id="ARBA00012653"/>
    </source>
</evidence>
<keyword evidence="11" id="KW-0482">Metalloprotease</keyword>
<evidence type="ECO:0000256" key="8">
    <source>
        <dbReference type="ARBA" id="ARBA00022729"/>
    </source>
</evidence>
<dbReference type="PRINTS" id="PR00931">
    <property type="entry name" value="MICOLLPTASE"/>
</dbReference>
<evidence type="ECO:0000256" key="13">
    <source>
        <dbReference type="PIRSR" id="PIRSR602169-1"/>
    </source>
</evidence>
<evidence type="ECO:0000256" key="15">
    <source>
        <dbReference type="SAM" id="SignalP"/>
    </source>
</evidence>
<comment type="caution">
    <text evidence="17">The sequence shown here is derived from an EMBL/GenBank/DDBJ whole genome shotgun (WGS) entry which is preliminary data.</text>
</comment>
<keyword evidence="5" id="KW-0964">Secreted</keyword>
<dbReference type="GO" id="GO:0006508">
    <property type="term" value="P:proteolysis"/>
    <property type="evidence" value="ECO:0007669"/>
    <property type="project" value="UniProtKB-KW"/>
</dbReference>
<keyword evidence="10" id="KW-0862">Zinc</keyword>
<feature type="domain" description="Peptidase M9 collagenase N-terminal" evidence="16">
    <location>
        <begin position="109"/>
        <end position="289"/>
    </location>
</feature>
<dbReference type="EMBL" id="JACYTR010000006">
    <property type="protein sequence ID" value="MBD8525081.1"/>
    <property type="molecule type" value="Genomic_DNA"/>
</dbReference>
<dbReference type="InterPro" id="IPR002169">
    <property type="entry name" value="Peptidase_M9A/M9B"/>
</dbReference>
<evidence type="ECO:0000256" key="5">
    <source>
        <dbReference type="ARBA" id="ARBA00022525"/>
    </source>
</evidence>
<evidence type="ECO:0000256" key="3">
    <source>
        <dbReference type="ARBA" id="ARBA00004613"/>
    </source>
</evidence>
<evidence type="ECO:0000256" key="10">
    <source>
        <dbReference type="ARBA" id="ARBA00022833"/>
    </source>
</evidence>
<comment type="subcellular location">
    <subcellularLocation>
        <location evidence="3">Secreted</location>
    </subcellularLocation>
</comment>
<dbReference type="Pfam" id="PF01752">
    <property type="entry name" value="Peptidase_M9"/>
    <property type="match status" value="1"/>
</dbReference>
<feature type="region of interest" description="Disordered" evidence="14">
    <location>
        <begin position="42"/>
        <end position="71"/>
    </location>
</feature>
<evidence type="ECO:0000256" key="9">
    <source>
        <dbReference type="ARBA" id="ARBA00022801"/>
    </source>
</evidence>
<dbReference type="EC" id="3.4.24.3" evidence="4"/>
<dbReference type="InterPro" id="IPR013661">
    <property type="entry name" value="Peptidase_M9_N_dom"/>
</dbReference>
<evidence type="ECO:0000256" key="1">
    <source>
        <dbReference type="ARBA" id="ARBA00000424"/>
    </source>
</evidence>
<dbReference type="Gene3D" id="3.40.30.160">
    <property type="entry name" value="Collagenase ColT, N-terminal domain"/>
    <property type="match status" value="1"/>
</dbReference>
<comment type="cofactor">
    <cofactor evidence="2">
        <name>Zn(2+)</name>
        <dbReference type="ChEBI" id="CHEBI:29105"/>
    </cofactor>
</comment>
<dbReference type="Pfam" id="PF08453">
    <property type="entry name" value="Peptidase_M9_N"/>
    <property type="match status" value="1"/>
</dbReference>
<feature type="signal peptide" evidence="15">
    <location>
        <begin position="1"/>
        <end position="33"/>
    </location>
</feature>
<keyword evidence="7" id="KW-0479">Metal-binding</keyword>
<organism evidence="17 18">
    <name type="scientific">Pseudomarimonas arenosa</name>
    <dbReference type="NCBI Taxonomy" id="2774145"/>
    <lineage>
        <taxon>Bacteria</taxon>
        <taxon>Pseudomonadati</taxon>
        <taxon>Pseudomonadota</taxon>
        <taxon>Gammaproteobacteria</taxon>
        <taxon>Lysobacterales</taxon>
        <taxon>Lysobacteraceae</taxon>
        <taxon>Pseudomarimonas</taxon>
    </lineage>
</organism>
<dbReference type="Gene3D" id="1.10.390.20">
    <property type="match status" value="1"/>
</dbReference>
<accession>A0AAW3ZL92</accession>
<proteinExistence type="predicted"/>
<evidence type="ECO:0000256" key="11">
    <source>
        <dbReference type="ARBA" id="ARBA00023049"/>
    </source>
</evidence>
<dbReference type="PANTHER" id="PTHR13062">
    <property type="entry name" value="COLLAGENASE"/>
    <property type="match status" value="1"/>
</dbReference>
<keyword evidence="18" id="KW-1185">Reference proteome</keyword>
<dbReference type="GO" id="GO:0005576">
    <property type="term" value="C:extracellular region"/>
    <property type="evidence" value="ECO:0007669"/>
    <property type="project" value="UniProtKB-SubCell"/>
</dbReference>
<dbReference type="GO" id="GO:0004222">
    <property type="term" value="F:metalloendopeptidase activity"/>
    <property type="evidence" value="ECO:0007669"/>
    <property type="project" value="InterPro"/>
</dbReference>
<evidence type="ECO:0000256" key="12">
    <source>
        <dbReference type="ARBA" id="ARBA00023145"/>
    </source>
</evidence>
<keyword evidence="12" id="KW-0865">Zymogen</keyword>
<gene>
    <name evidence="17" type="ORF">IFO71_04935</name>
</gene>
<evidence type="ECO:0000313" key="17">
    <source>
        <dbReference type="EMBL" id="MBD8525081.1"/>
    </source>
</evidence>
<dbReference type="Proteomes" id="UP000613768">
    <property type="component" value="Unassembled WGS sequence"/>
</dbReference>
<evidence type="ECO:0000256" key="6">
    <source>
        <dbReference type="ARBA" id="ARBA00022670"/>
    </source>
</evidence>
<name>A0AAW3ZL92_9GAMM</name>
<reference evidence="17 18" key="1">
    <citation type="submission" date="2020-09" db="EMBL/GenBank/DDBJ databases">
        <title>Pseudoxanthomonas sp. CAU 1598 isolated from sand of Yaerae Beach.</title>
        <authorList>
            <person name="Kim W."/>
        </authorList>
    </citation>
    <scope>NUCLEOTIDE SEQUENCE [LARGE SCALE GENOMIC DNA]</scope>
    <source>
        <strain evidence="17 18">CAU 1598</strain>
    </source>
</reference>
<comment type="catalytic activity">
    <reaction evidence="1">
        <text>Digestion of native collagen in the triple helical region at Xaa-|-Gly bonds. With synthetic peptides, a preference is shown for Gly at P3 and P1', Pro and Ala at P2 and P2', and hydroxyproline, Ala or Arg at P3'.</text>
        <dbReference type="EC" id="3.4.24.3"/>
    </reaction>
</comment>
<keyword evidence="6" id="KW-0645">Protease</keyword>
<feature type="active site" evidence="13">
    <location>
        <position position="518"/>
    </location>
</feature>
<keyword evidence="9" id="KW-0378">Hydrolase</keyword>
<evidence type="ECO:0000256" key="7">
    <source>
        <dbReference type="ARBA" id="ARBA00022723"/>
    </source>
</evidence>
<protein>
    <recommendedName>
        <fullName evidence="4">microbial collagenase</fullName>
        <ecNumber evidence="4">3.4.24.3</ecNumber>
    </recommendedName>
</protein>
<sequence>MSCIDRRRQAGCRITYLLLCALSSLAIAPLAVARSAPDGLADTVQPAHGQSAHIPSAHIQSEPLRRGHAPPQSLRRIEHYYDYDTGRPDPRARYLDPQPPAQQVAKGDCDLALFETASGSTLVAAIRAVAPECLYGLFGVEGSAAASTFAEAKMITVANAFGAAAPGYAGDNRDGSLQLILFLRAGLFVQFYQSDVVGDYGAGWRSAIQAALNGFVANPHFANVSDEHGAVLSEFVTLIDSAGENAAHLTTVRGLLDAYGPGHAEYWYMKAAVNNCFTVLFRGHYGDEFRAQVASAGPAITDSLLDFILRNRQADVASEREYLLSNAGAELARFLQYSEPFVSTLRPKVKQVLDQFALLGPGAGIYVRTADITDYYDHANCAYYGLCNFLADLEATVLPPANARDCSSSLRVRSQALSSQQLDLVCSIVGGEAAYFHAETQTGGLPVANDFNTRLEMVIFHSSDDYATYSGVLFGNNTNNGGIYLEGDPSNLSNQARFLAYEAEWLRPAFEVWNLTHEYIHYLDGRYNWYGRFADYPLDAPASAVWIIEGLAEYLSYGYRQQLYQGAISEAANPDRYSLDQLFDTEYGHSSARVYRWGYLGSRYLMEQQRAQIAALHALTRVGDYSSGYSGWLNAQRGLHNTAFRNWVACFGAHQGDVSSCGVGGGQVFANGFETPQVRRD</sequence>
<evidence type="ECO:0000256" key="2">
    <source>
        <dbReference type="ARBA" id="ARBA00001947"/>
    </source>
</evidence>